<comment type="caution">
    <text evidence="1">The sequence shown here is derived from an EMBL/GenBank/DDBJ whole genome shotgun (WGS) entry which is preliminary data.</text>
</comment>
<accession>A0A812F1Z9</accession>
<sequence length="186" mass="20875">MSSDDWTSPIKEILYARIDSLTESELRAAISKDSKNLIRSVLSDCIPKIANIGRNDSKGIAAFAESFLHYLLTNALIPSQRKITVNGICVDIVIPDVRVLASNPQKALVLFFVRDEDTSAIRTSLEQLKKIQPTSENIWLVSKNTQSLPNRTYIVDASRNFSDILEDIRGFANSWPSSKFRIFKVS</sequence>
<evidence type="ECO:0000313" key="1">
    <source>
        <dbReference type="EMBL" id="CAE6499655.1"/>
    </source>
</evidence>
<evidence type="ECO:0000313" key="2">
    <source>
        <dbReference type="Proteomes" id="UP000655759"/>
    </source>
</evidence>
<organism evidence="1 2">
    <name type="scientific">Candidatus Nitrosotenuis uzonensis</name>
    <dbReference type="NCBI Taxonomy" id="1407055"/>
    <lineage>
        <taxon>Archaea</taxon>
        <taxon>Nitrososphaerota</taxon>
        <taxon>Candidatus Nitrosotenuis</taxon>
    </lineage>
</organism>
<reference evidence="1" key="1">
    <citation type="submission" date="2021-02" db="EMBL/GenBank/DDBJ databases">
        <authorList>
            <person name="Han P."/>
        </authorList>
    </citation>
    <scope>NUCLEOTIDE SEQUENCE</scope>
    <source>
        <strain evidence="1">Candidatus Nitrosotenuis uzonensis 5A</strain>
    </source>
</reference>
<dbReference type="AlphaFoldDB" id="A0A812F1Z9"/>
<dbReference type="RefSeq" id="WP_205100157.1">
    <property type="nucleotide sequence ID" value="NZ_CAJNAQ010000005.1"/>
</dbReference>
<gene>
    <name evidence="1" type="ORF">NUZ5A_50924</name>
</gene>
<dbReference type="Proteomes" id="UP000655759">
    <property type="component" value="Unassembled WGS sequence"/>
</dbReference>
<protein>
    <submittedName>
        <fullName evidence="1">Uncharacterized protein</fullName>
    </submittedName>
</protein>
<dbReference type="EMBL" id="CAJNAQ010000005">
    <property type="protein sequence ID" value="CAE6499655.1"/>
    <property type="molecule type" value="Genomic_DNA"/>
</dbReference>
<proteinExistence type="predicted"/>
<name>A0A812F1Z9_9ARCH</name>